<dbReference type="Gene3D" id="3.40.50.1240">
    <property type="entry name" value="Phosphoglycerate mutase-like"/>
    <property type="match status" value="1"/>
</dbReference>
<reference evidence="8" key="1">
    <citation type="submission" date="2021-02" db="EMBL/GenBank/DDBJ databases">
        <authorList>
            <person name="Nowell W R."/>
        </authorList>
    </citation>
    <scope>NUCLEOTIDE SEQUENCE</scope>
</reference>
<evidence type="ECO:0000256" key="3">
    <source>
        <dbReference type="ARBA" id="ARBA00012646"/>
    </source>
</evidence>
<comment type="caution">
    <text evidence="8">The sequence shown here is derived from an EMBL/GenBank/DDBJ whole genome shotgun (WGS) entry which is preliminary data.</text>
</comment>
<dbReference type="EMBL" id="CAJNOE010000145">
    <property type="protein sequence ID" value="CAF0975232.1"/>
    <property type="molecule type" value="Genomic_DNA"/>
</dbReference>
<comment type="catalytic activity">
    <reaction evidence="1">
        <text>a phosphate monoester + H2O = an alcohol + phosphate</text>
        <dbReference type="Rhea" id="RHEA:15017"/>
        <dbReference type="ChEBI" id="CHEBI:15377"/>
        <dbReference type="ChEBI" id="CHEBI:30879"/>
        <dbReference type="ChEBI" id="CHEBI:43474"/>
        <dbReference type="ChEBI" id="CHEBI:67140"/>
        <dbReference type="EC" id="3.1.3.2"/>
    </reaction>
</comment>
<protein>
    <recommendedName>
        <fullName evidence="3">acid phosphatase</fullName>
        <ecNumber evidence="3">3.1.3.2</ecNumber>
    </recommendedName>
</protein>
<evidence type="ECO:0000256" key="4">
    <source>
        <dbReference type="ARBA" id="ARBA00022729"/>
    </source>
</evidence>
<evidence type="ECO:0000256" key="1">
    <source>
        <dbReference type="ARBA" id="ARBA00000032"/>
    </source>
</evidence>
<dbReference type="Pfam" id="PF00328">
    <property type="entry name" value="His_Phos_2"/>
    <property type="match status" value="1"/>
</dbReference>
<dbReference type="Proteomes" id="UP000663860">
    <property type="component" value="Unassembled WGS sequence"/>
</dbReference>
<keyword evidence="7" id="KW-0325">Glycoprotein</keyword>
<keyword evidence="5" id="KW-0378">Hydrolase</keyword>
<dbReference type="SUPFAM" id="SSF53254">
    <property type="entry name" value="Phosphoglycerate mutase-like"/>
    <property type="match status" value="1"/>
</dbReference>
<dbReference type="InterPro" id="IPR029033">
    <property type="entry name" value="His_PPase_superfam"/>
</dbReference>
<evidence type="ECO:0000313" key="8">
    <source>
        <dbReference type="EMBL" id="CAF0975232.1"/>
    </source>
</evidence>
<dbReference type="InterPro" id="IPR000560">
    <property type="entry name" value="His_Pase_clade-2"/>
</dbReference>
<evidence type="ECO:0000256" key="2">
    <source>
        <dbReference type="ARBA" id="ARBA00005375"/>
    </source>
</evidence>
<dbReference type="CDD" id="cd07061">
    <property type="entry name" value="HP_HAP_like"/>
    <property type="match status" value="1"/>
</dbReference>
<sequence length="263" mass="30208">MYLKKIYRDRDRASTVLYPTSTTDPFFWPNGLGQLTPRGQLQHIRLGQFLRERYSELLNSTYVASEVTIRSTDYERTLMSAYSNLVGLYPTSKDKLDSILSGLNENDTWPEVLPWQPIPVHTVPRSSDYLMGTGDCPRFNELLEELGKSEMVKNLTERFQGFFDQLEIWTGSKIDYFSDALAIADTVLVEDLYNLSPPWANSSVLAELRLILDLSYYDLFDSPEMNQIHVGNNTYALTLEYLNSTNGRTTQPIPLPRQYFVVS</sequence>
<dbReference type="PANTHER" id="PTHR11567:SF211">
    <property type="entry name" value="PROSTATIC ACID PHOSPHATASE"/>
    <property type="match status" value="1"/>
</dbReference>
<comment type="similarity">
    <text evidence="2">Belongs to the histidine acid phosphatase family.</text>
</comment>
<evidence type="ECO:0000256" key="7">
    <source>
        <dbReference type="ARBA" id="ARBA00023180"/>
    </source>
</evidence>
<organism evidence="8 9">
    <name type="scientific">Adineta steineri</name>
    <dbReference type="NCBI Taxonomy" id="433720"/>
    <lineage>
        <taxon>Eukaryota</taxon>
        <taxon>Metazoa</taxon>
        <taxon>Spiralia</taxon>
        <taxon>Gnathifera</taxon>
        <taxon>Rotifera</taxon>
        <taxon>Eurotatoria</taxon>
        <taxon>Bdelloidea</taxon>
        <taxon>Adinetida</taxon>
        <taxon>Adinetidae</taxon>
        <taxon>Adineta</taxon>
    </lineage>
</organism>
<dbReference type="GO" id="GO:0003993">
    <property type="term" value="F:acid phosphatase activity"/>
    <property type="evidence" value="ECO:0007669"/>
    <property type="project" value="UniProtKB-EC"/>
</dbReference>
<evidence type="ECO:0000313" key="9">
    <source>
        <dbReference type="Proteomes" id="UP000663860"/>
    </source>
</evidence>
<gene>
    <name evidence="8" type="ORF">IZO911_LOCUS16266</name>
</gene>
<proteinExistence type="inferred from homology"/>
<name>A0A814ESA9_9BILA</name>
<dbReference type="EC" id="3.1.3.2" evidence="3"/>
<keyword evidence="6" id="KW-1015">Disulfide bond</keyword>
<accession>A0A814ESA9</accession>
<dbReference type="AlphaFoldDB" id="A0A814ESA9"/>
<dbReference type="InterPro" id="IPR050645">
    <property type="entry name" value="Histidine_acid_phosphatase"/>
</dbReference>
<evidence type="ECO:0000256" key="6">
    <source>
        <dbReference type="ARBA" id="ARBA00023157"/>
    </source>
</evidence>
<evidence type="ECO:0000256" key="5">
    <source>
        <dbReference type="ARBA" id="ARBA00022801"/>
    </source>
</evidence>
<dbReference type="PANTHER" id="PTHR11567">
    <property type="entry name" value="ACID PHOSPHATASE-RELATED"/>
    <property type="match status" value="1"/>
</dbReference>
<keyword evidence="4" id="KW-0732">Signal</keyword>